<dbReference type="AlphaFoldDB" id="A0A9Q8Z6W2"/>
<accession>A0A9Q8Z6W2</accession>
<evidence type="ECO:0000313" key="2">
    <source>
        <dbReference type="EMBL" id="USP77114.1"/>
    </source>
</evidence>
<sequence>MAPRKPAVEGKASNTKKATAAKKSNDEVVKRGKRGYRKFGNGLLNVKPKGPEIQLVKANQQSPLLRLPPEIRNIIWGLLLGGRVLRHMFGASESFGSLRNHHLEVPLLRVCRQVYAETALIPLKQNLFSFHRETGLRTCYRMLKRHLFNHITSVQFELSITPGVNVETACTILYERMCKMLQQQFPVGLKVLTARIFSCALVDRVIEEIGVDHVRKAIEHAAPDMCVKVRVEVAGMSWGEFDPNYTRNFPSRWESLSP</sequence>
<organism evidence="2 3">
    <name type="scientific">Curvularia clavata</name>
    <dbReference type="NCBI Taxonomy" id="95742"/>
    <lineage>
        <taxon>Eukaryota</taxon>
        <taxon>Fungi</taxon>
        <taxon>Dikarya</taxon>
        <taxon>Ascomycota</taxon>
        <taxon>Pezizomycotina</taxon>
        <taxon>Dothideomycetes</taxon>
        <taxon>Pleosporomycetidae</taxon>
        <taxon>Pleosporales</taxon>
        <taxon>Pleosporineae</taxon>
        <taxon>Pleosporaceae</taxon>
        <taxon>Curvularia</taxon>
    </lineage>
</organism>
<feature type="compositionally biased region" description="Low complexity" evidence="1">
    <location>
        <begin position="11"/>
        <end position="22"/>
    </location>
</feature>
<gene>
    <name evidence="2" type="ORF">yc1106_04388</name>
</gene>
<evidence type="ECO:0000313" key="3">
    <source>
        <dbReference type="Proteomes" id="UP001056012"/>
    </source>
</evidence>
<protein>
    <submittedName>
        <fullName evidence="2">Uncharacterized protein</fullName>
    </submittedName>
</protein>
<name>A0A9Q8Z6W2_CURCL</name>
<evidence type="ECO:0000256" key="1">
    <source>
        <dbReference type="SAM" id="MobiDB-lite"/>
    </source>
</evidence>
<dbReference type="EMBL" id="CP089276">
    <property type="protein sequence ID" value="USP77114.1"/>
    <property type="molecule type" value="Genomic_DNA"/>
</dbReference>
<dbReference type="Proteomes" id="UP001056012">
    <property type="component" value="Chromosome 3"/>
</dbReference>
<dbReference type="VEuPathDB" id="FungiDB:yc1106_04388"/>
<dbReference type="PANTHER" id="PTHR38790">
    <property type="entry name" value="2EXR DOMAIN-CONTAINING PROTEIN-RELATED"/>
    <property type="match status" value="1"/>
</dbReference>
<proteinExistence type="predicted"/>
<reference evidence="2" key="1">
    <citation type="submission" date="2021-12" db="EMBL/GenBank/DDBJ databases">
        <title>Curvularia clavata genome.</title>
        <authorList>
            <person name="Cao Y."/>
        </authorList>
    </citation>
    <scope>NUCLEOTIDE SEQUENCE</scope>
    <source>
        <strain evidence="2">Yc1106</strain>
    </source>
</reference>
<keyword evidence="3" id="KW-1185">Reference proteome</keyword>
<dbReference type="OrthoDB" id="5413827at2759"/>
<feature type="region of interest" description="Disordered" evidence="1">
    <location>
        <begin position="1"/>
        <end position="27"/>
    </location>
</feature>